<evidence type="ECO:0000256" key="8">
    <source>
        <dbReference type="ARBA" id="ARBA00022598"/>
    </source>
</evidence>
<proteinExistence type="inferred from homology"/>
<evidence type="ECO:0000259" key="22">
    <source>
        <dbReference type="Pfam" id="PF08245"/>
    </source>
</evidence>
<comment type="function">
    <text evidence="1">Functions in two distinct reactions of the de novo folate biosynthetic pathway. Catalyzes the addition of a glutamate residue to dihydropteroate (7,8-dihydropteroate or H2Pte) to form dihydrofolate (7,8-dihydrofolate monoglutamate or H2Pte-Glu). Also catalyzes successive additions of L-glutamate to tetrahydrofolate or 10-formyltetrahydrofolate or 5,10-methylenetetrahydrofolate, leading to folylpolyglutamate derivatives.</text>
</comment>
<dbReference type="OrthoDB" id="9809356at2"/>
<dbReference type="InterPro" id="IPR013221">
    <property type="entry name" value="Mur_ligase_cen"/>
</dbReference>
<evidence type="ECO:0000256" key="3">
    <source>
        <dbReference type="ARBA" id="ARBA00005150"/>
    </source>
</evidence>
<organism evidence="23 24">
    <name type="scientific">Nonlabens agnitus</name>
    <dbReference type="NCBI Taxonomy" id="870484"/>
    <lineage>
        <taxon>Bacteria</taxon>
        <taxon>Pseudomonadati</taxon>
        <taxon>Bacteroidota</taxon>
        <taxon>Flavobacteriia</taxon>
        <taxon>Flavobacteriales</taxon>
        <taxon>Flavobacteriaceae</taxon>
        <taxon>Nonlabens</taxon>
    </lineage>
</organism>
<evidence type="ECO:0000256" key="1">
    <source>
        <dbReference type="ARBA" id="ARBA00002714"/>
    </source>
</evidence>
<comment type="catalytic activity">
    <reaction evidence="19">
        <text>(6R)-5,10-methylenetetrahydrofolyl-(gamma-L-Glu)(n) + L-glutamate + ATP = (6R)-5,10-methylenetetrahydrofolyl-(gamma-L-Glu)(n+1) + ADP + phosphate + H(+)</text>
        <dbReference type="Rhea" id="RHEA:51912"/>
        <dbReference type="Rhea" id="RHEA-COMP:13257"/>
        <dbReference type="Rhea" id="RHEA-COMP:13258"/>
        <dbReference type="ChEBI" id="CHEBI:15378"/>
        <dbReference type="ChEBI" id="CHEBI:29985"/>
        <dbReference type="ChEBI" id="CHEBI:30616"/>
        <dbReference type="ChEBI" id="CHEBI:43474"/>
        <dbReference type="ChEBI" id="CHEBI:136572"/>
        <dbReference type="ChEBI" id="CHEBI:456216"/>
        <dbReference type="EC" id="6.3.2.17"/>
    </reaction>
</comment>
<dbReference type="Gene3D" id="3.40.1190.10">
    <property type="entry name" value="Mur-like, catalytic domain"/>
    <property type="match status" value="1"/>
</dbReference>
<keyword evidence="9" id="KW-0479">Metal-binding</keyword>
<dbReference type="Pfam" id="PF08245">
    <property type="entry name" value="Mur_ligase_M"/>
    <property type="match status" value="1"/>
</dbReference>
<comment type="catalytic activity">
    <reaction evidence="17">
        <text>(6S)-5,6,7,8-tetrahydrofolyl-(gamma-L-Glu)(n) + L-glutamate + ATP = (6S)-5,6,7,8-tetrahydrofolyl-(gamma-L-Glu)(n+1) + ADP + phosphate + H(+)</text>
        <dbReference type="Rhea" id="RHEA:10580"/>
        <dbReference type="Rhea" id="RHEA-COMP:14738"/>
        <dbReference type="Rhea" id="RHEA-COMP:14740"/>
        <dbReference type="ChEBI" id="CHEBI:15378"/>
        <dbReference type="ChEBI" id="CHEBI:29985"/>
        <dbReference type="ChEBI" id="CHEBI:30616"/>
        <dbReference type="ChEBI" id="CHEBI:43474"/>
        <dbReference type="ChEBI" id="CHEBI:141005"/>
        <dbReference type="ChEBI" id="CHEBI:456216"/>
        <dbReference type="EC" id="6.3.2.17"/>
    </reaction>
</comment>
<evidence type="ECO:0000256" key="2">
    <source>
        <dbReference type="ARBA" id="ARBA00004799"/>
    </source>
</evidence>
<evidence type="ECO:0000256" key="6">
    <source>
        <dbReference type="ARBA" id="ARBA00013025"/>
    </source>
</evidence>
<comment type="pathway">
    <text evidence="2">Cofactor biosynthesis; tetrahydrofolate biosynthesis; 7,8-dihydrofolate from 2-amino-4-hydroxy-6-hydroxymethyl-7,8-dihydropteridine diphosphate and 4-aminobenzoate: step 2/2.</text>
</comment>
<comment type="pathway">
    <text evidence="3">Cofactor biosynthesis; tetrahydrofolylpolyglutamate biosynthesis.</text>
</comment>
<dbReference type="InterPro" id="IPR018109">
    <property type="entry name" value="Folylpolyglutamate_synth_CS"/>
</dbReference>
<dbReference type="PANTHER" id="PTHR11136:SF0">
    <property type="entry name" value="DIHYDROFOLATE SYNTHETASE-RELATED"/>
    <property type="match status" value="1"/>
</dbReference>
<dbReference type="GO" id="GO:0008841">
    <property type="term" value="F:dihydrofolate synthase activity"/>
    <property type="evidence" value="ECO:0007669"/>
    <property type="project" value="UniProtKB-EC"/>
</dbReference>
<feature type="domain" description="Mur ligase central" evidence="22">
    <location>
        <begin position="51"/>
        <end position="240"/>
    </location>
</feature>
<dbReference type="PIRSF" id="PIRSF001563">
    <property type="entry name" value="Folylpolyglu_synth"/>
    <property type="match status" value="1"/>
</dbReference>
<keyword evidence="10" id="KW-0547">Nucleotide-binding</keyword>
<dbReference type="Gene3D" id="3.90.190.20">
    <property type="entry name" value="Mur ligase, C-terminal domain"/>
    <property type="match status" value="1"/>
</dbReference>
<evidence type="ECO:0000256" key="18">
    <source>
        <dbReference type="ARBA" id="ARBA00047808"/>
    </source>
</evidence>
<name>A0A2S9WY95_9FLAO</name>
<evidence type="ECO:0000256" key="20">
    <source>
        <dbReference type="ARBA" id="ARBA00049161"/>
    </source>
</evidence>
<dbReference type="PANTHER" id="PTHR11136">
    <property type="entry name" value="FOLYLPOLYGLUTAMATE SYNTHASE-RELATED"/>
    <property type="match status" value="1"/>
</dbReference>
<evidence type="ECO:0000256" key="10">
    <source>
        <dbReference type="ARBA" id="ARBA00022741"/>
    </source>
</evidence>
<dbReference type="InterPro" id="IPR036615">
    <property type="entry name" value="Mur_ligase_C_dom_sf"/>
</dbReference>
<gene>
    <name evidence="23" type="ORF">BST86_14340</name>
</gene>
<evidence type="ECO:0000256" key="9">
    <source>
        <dbReference type="ARBA" id="ARBA00022723"/>
    </source>
</evidence>
<evidence type="ECO:0000256" key="13">
    <source>
        <dbReference type="ARBA" id="ARBA00022909"/>
    </source>
</evidence>
<evidence type="ECO:0000256" key="11">
    <source>
        <dbReference type="ARBA" id="ARBA00022840"/>
    </source>
</evidence>
<dbReference type="GO" id="GO:0005524">
    <property type="term" value="F:ATP binding"/>
    <property type="evidence" value="ECO:0007669"/>
    <property type="project" value="UniProtKB-KW"/>
</dbReference>
<dbReference type="InterPro" id="IPR004101">
    <property type="entry name" value="Mur_ligase_C"/>
</dbReference>
<feature type="domain" description="Mur ligase C-terminal" evidence="21">
    <location>
        <begin position="281"/>
        <end position="398"/>
    </location>
</feature>
<evidence type="ECO:0000256" key="17">
    <source>
        <dbReference type="ARBA" id="ARBA00047493"/>
    </source>
</evidence>
<dbReference type="GO" id="GO:0046656">
    <property type="term" value="P:folic acid biosynthetic process"/>
    <property type="evidence" value="ECO:0007669"/>
    <property type="project" value="UniProtKB-KW"/>
</dbReference>
<evidence type="ECO:0000256" key="7">
    <source>
        <dbReference type="ARBA" id="ARBA00019357"/>
    </source>
</evidence>
<dbReference type="GO" id="GO:0005737">
    <property type="term" value="C:cytoplasm"/>
    <property type="evidence" value="ECO:0007669"/>
    <property type="project" value="TreeGrafter"/>
</dbReference>
<comment type="catalytic activity">
    <reaction evidence="18">
        <text>10-formyltetrahydrofolyl-(gamma-L-Glu)(n) + L-glutamate + ATP = 10-formyltetrahydrofolyl-(gamma-L-Glu)(n+1) + ADP + phosphate + H(+)</text>
        <dbReference type="Rhea" id="RHEA:51904"/>
        <dbReference type="Rhea" id="RHEA-COMP:13088"/>
        <dbReference type="Rhea" id="RHEA-COMP:14300"/>
        <dbReference type="ChEBI" id="CHEBI:15378"/>
        <dbReference type="ChEBI" id="CHEBI:29985"/>
        <dbReference type="ChEBI" id="CHEBI:30616"/>
        <dbReference type="ChEBI" id="CHEBI:43474"/>
        <dbReference type="ChEBI" id="CHEBI:134413"/>
        <dbReference type="ChEBI" id="CHEBI:456216"/>
        <dbReference type="EC" id="6.3.2.17"/>
    </reaction>
</comment>
<keyword evidence="11" id="KW-0067">ATP-binding</keyword>
<evidence type="ECO:0000256" key="4">
    <source>
        <dbReference type="ARBA" id="ARBA00008276"/>
    </source>
</evidence>
<dbReference type="SUPFAM" id="SSF53623">
    <property type="entry name" value="MurD-like peptide ligases, catalytic domain"/>
    <property type="match status" value="1"/>
</dbReference>
<comment type="similarity">
    <text evidence="4">Belongs to the folylpolyglutamate synthase family.</text>
</comment>
<accession>A0A2S9WY95</accession>
<comment type="caution">
    <text evidence="23">The sequence shown here is derived from an EMBL/GenBank/DDBJ whole genome shotgun (WGS) entry which is preliminary data.</text>
</comment>
<dbReference type="SUPFAM" id="SSF53244">
    <property type="entry name" value="MurD-like peptide ligases, peptide-binding domain"/>
    <property type="match status" value="1"/>
</dbReference>
<sequence>MTYEQTTEWMFKQLPMYQQVGKSAYKKDLSNSIALDEYLDHPHQYYKTIHVAGTNGKGTTCHMISAVLQAAGYKVGLYTSPHLKDFRERIKINGEMISQQEVIQFIGDHKTYLESNSLSFFEMTVGMAFEAFRKHQVDYAVIETGLGGRLDSTNIITPILSIITSIDLDHTDLLGDTLEKIAFEKSGIIKKNVAVVINEKRSHLRQFFQERANEVGADLYFAYSESKYSSDIFNHTTTEEQNRDLVKKALDVLIDKYEIDLGPNQVSEGLKNYRGLTNFMGRYQIISTNPKVIADVAHNPSGLKMLIEKVEKESYRKLHIVFGAVEGKRLDESLIVLPRDADYYLCSPSISRAVPVTILEKEFTKHELKNNAYDSVELALEGALSHTDEDDLVLVTGSTFVVSEII</sequence>
<dbReference type="InterPro" id="IPR001645">
    <property type="entry name" value="Folylpolyglutamate_synth"/>
</dbReference>
<keyword evidence="12" id="KW-0460">Magnesium</keyword>
<dbReference type="Proteomes" id="UP000239532">
    <property type="component" value="Unassembled WGS sequence"/>
</dbReference>
<evidence type="ECO:0000313" key="24">
    <source>
        <dbReference type="Proteomes" id="UP000239532"/>
    </source>
</evidence>
<keyword evidence="8" id="KW-0436">Ligase</keyword>
<evidence type="ECO:0000256" key="12">
    <source>
        <dbReference type="ARBA" id="ARBA00022842"/>
    </source>
</evidence>
<dbReference type="AlphaFoldDB" id="A0A2S9WY95"/>
<evidence type="ECO:0000256" key="16">
    <source>
        <dbReference type="ARBA" id="ARBA00032510"/>
    </source>
</evidence>
<evidence type="ECO:0000313" key="23">
    <source>
        <dbReference type="EMBL" id="PRP68433.1"/>
    </source>
</evidence>
<dbReference type="InterPro" id="IPR036565">
    <property type="entry name" value="Mur-like_cat_sf"/>
</dbReference>
<evidence type="ECO:0000256" key="15">
    <source>
        <dbReference type="ARBA" id="ARBA00030592"/>
    </source>
</evidence>
<reference evidence="23 24" key="1">
    <citation type="submission" date="2016-11" db="EMBL/GenBank/DDBJ databases">
        <title>Trade-off between light-utilization and light-protection in marine flavobacteria.</title>
        <authorList>
            <person name="Kumagai Y."/>
        </authorList>
    </citation>
    <scope>NUCLEOTIDE SEQUENCE [LARGE SCALE GENOMIC DNA]</scope>
    <source>
        <strain evidence="23 24">JCM 17109</strain>
    </source>
</reference>
<evidence type="ECO:0000256" key="14">
    <source>
        <dbReference type="ARBA" id="ARBA00030048"/>
    </source>
</evidence>
<comment type="catalytic activity">
    <reaction evidence="20">
        <text>7,8-dihydropteroate + L-glutamate + ATP = 7,8-dihydrofolate + ADP + phosphate + H(+)</text>
        <dbReference type="Rhea" id="RHEA:23584"/>
        <dbReference type="ChEBI" id="CHEBI:15378"/>
        <dbReference type="ChEBI" id="CHEBI:17839"/>
        <dbReference type="ChEBI" id="CHEBI:29985"/>
        <dbReference type="ChEBI" id="CHEBI:30616"/>
        <dbReference type="ChEBI" id="CHEBI:43474"/>
        <dbReference type="ChEBI" id="CHEBI:57451"/>
        <dbReference type="ChEBI" id="CHEBI:456216"/>
        <dbReference type="EC" id="6.3.2.12"/>
    </reaction>
</comment>
<protein>
    <recommendedName>
        <fullName evidence="7">Dihydrofolate synthase/folylpolyglutamate synthase</fullName>
        <ecNumber evidence="5">6.3.2.12</ecNumber>
        <ecNumber evidence="6">6.3.2.17</ecNumber>
    </recommendedName>
    <alternativeName>
        <fullName evidence="16">Folylpoly-gamma-glutamate synthetase-dihydrofolate synthetase</fullName>
    </alternativeName>
    <alternativeName>
        <fullName evidence="14">Folylpolyglutamate synthetase</fullName>
    </alternativeName>
    <alternativeName>
        <fullName evidence="15">Tetrahydrofolylpolyglutamate synthase</fullName>
    </alternativeName>
</protein>
<dbReference type="PROSITE" id="PS01012">
    <property type="entry name" value="FOLYLPOLYGLU_SYNT_2"/>
    <property type="match status" value="1"/>
</dbReference>
<dbReference type="GO" id="GO:0004326">
    <property type="term" value="F:tetrahydrofolylpolyglutamate synthase activity"/>
    <property type="evidence" value="ECO:0007669"/>
    <property type="project" value="UniProtKB-EC"/>
</dbReference>
<dbReference type="GO" id="GO:0046872">
    <property type="term" value="F:metal ion binding"/>
    <property type="evidence" value="ECO:0007669"/>
    <property type="project" value="UniProtKB-KW"/>
</dbReference>
<dbReference type="EC" id="6.3.2.17" evidence="6"/>
<dbReference type="EMBL" id="MQUC01000003">
    <property type="protein sequence ID" value="PRP68433.1"/>
    <property type="molecule type" value="Genomic_DNA"/>
</dbReference>
<keyword evidence="24" id="KW-1185">Reference proteome</keyword>
<evidence type="ECO:0000256" key="5">
    <source>
        <dbReference type="ARBA" id="ARBA00013023"/>
    </source>
</evidence>
<evidence type="ECO:0000256" key="19">
    <source>
        <dbReference type="ARBA" id="ARBA00049035"/>
    </source>
</evidence>
<dbReference type="NCBIfam" id="TIGR01499">
    <property type="entry name" value="folC"/>
    <property type="match status" value="1"/>
</dbReference>
<dbReference type="EC" id="6.3.2.12" evidence="5"/>
<keyword evidence="13" id="KW-0289">Folate biosynthesis</keyword>
<evidence type="ECO:0000259" key="21">
    <source>
        <dbReference type="Pfam" id="PF02875"/>
    </source>
</evidence>
<dbReference type="Pfam" id="PF02875">
    <property type="entry name" value="Mur_ligase_C"/>
    <property type="match status" value="1"/>
</dbReference>